<dbReference type="GO" id="GO:0016020">
    <property type="term" value="C:membrane"/>
    <property type="evidence" value="ECO:0007669"/>
    <property type="project" value="UniProtKB-SubCell"/>
</dbReference>
<keyword evidence="4 6" id="KW-0472">Membrane</keyword>
<dbReference type="AlphaFoldDB" id="A0A8C4NGY5"/>
<feature type="region of interest" description="Disordered" evidence="5">
    <location>
        <begin position="429"/>
        <end position="454"/>
    </location>
</feature>
<proteinExistence type="predicted"/>
<accession>A0A8C4NGY5</accession>
<sequence length="454" mass="51841">MEPSVHMRLYTLSKRHFVIVFLMFFLCFGVTVLIGIAGPQVLVSSTVKGSTIVKPSGDLQTGLYELQSPPLTMFSQRLWLTCHIVLRKPSDDAFAKMFNVRVQLSGRKEDSSLAPLGTGPLNRSRRLHCEKTCDEIMIFHLGFLYYSNYVASVSFEGLNVPISDVEFTCILAHSLRRFSMRDWAVEQRWLALLLPLLLLYDDPLFPLSFLVNSWIPGLLDDLFQATFLSALLLFWLCTYHAMRLQSQGRFVTFYLPKLLIVGTLWLAAITLGAWQTKTQLHDPTFHYTVDSASFKGMKIFFFIVGSLYVLYLVFLILRACTELRNTPYFDLRLKFLTGLTFIIFCFSLTILILRFGSRVLEENFIPELSTRYRSAAEFLSLYGLLNFYLYTLAFVCSPSKNAVFESQLKDNPAFSMLNDSDDDVIYGNGSETEGQLLQNGRARQAPYEDESDSD</sequence>
<evidence type="ECO:0000256" key="4">
    <source>
        <dbReference type="ARBA" id="ARBA00023136"/>
    </source>
</evidence>
<feature type="transmembrane region" description="Helical" evidence="6">
    <location>
        <begin position="17"/>
        <end position="38"/>
    </location>
</feature>
<dbReference type="InterPro" id="IPR040416">
    <property type="entry name" value="TMEM181"/>
</dbReference>
<reference evidence="8" key="1">
    <citation type="submission" date="2025-08" db="UniProtKB">
        <authorList>
            <consortium name="Ensembl"/>
        </authorList>
    </citation>
    <scope>IDENTIFICATION</scope>
</reference>
<evidence type="ECO:0000256" key="5">
    <source>
        <dbReference type="SAM" id="MobiDB-lite"/>
    </source>
</evidence>
<feature type="transmembrane region" description="Helical" evidence="6">
    <location>
        <begin position="189"/>
        <end position="210"/>
    </location>
</feature>
<name>A0A8C4NGY5_EPTBU</name>
<feature type="transmembrane region" description="Helical" evidence="6">
    <location>
        <begin position="375"/>
        <end position="396"/>
    </location>
</feature>
<feature type="transmembrane region" description="Helical" evidence="6">
    <location>
        <begin position="333"/>
        <end position="355"/>
    </location>
</feature>
<evidence type="ECO:0000256" key="1">
    <source>
        <dbReference type="ARBA" id="ARBA00004141"/>
    </source>
</evidence>
<dbReference type="PANTHER" id="PTHR31918:SF1">
    <property type="entry name" value="TRANSMEMBRANE PROTEIN 181"/>
    <property type="match status" value="1"/>
</dbReference>
<dbReference type="PANTHER" id="PTHR31918">
    <property type="entry name" value="TRANSMEMBRANE PROTEIN 181"/>
    <property type="match status" value="1"/>
</dbReference>
<dbReference type="Ensembl" id="ENSEBUT00000006972.1">
    <property type="protein sequence ID" value="ENSEBUP00000006515.1"/>
    <property type="gene ID" value="ENSEBUG00000004313.1"/>
</dbReference>
<reference evidence="8" key="2">
    <citation type="submission" date="2025-09" db="UniProtKB">
        <authorList>
            <consortium name="Ensembl"/>
        </authorList>
    </citation>
    <scope>IDENTIFICATION</scope>
</reference>
<evidence type="ECO:0000256" key="6">
    <source>
        <dbReference type="SAM" id="Phobius"/>
    </source>
</evidence>
<feature type="compositionally biased region" description="Polar residues" evidence="5">
    <location>
        <begin position="429"/>
        <end position="438"/>
    </location>
</feature>
<dbReference type="Proteomes" id="UP000694388">
    <property type="component" value="Unplaced"/>
</dbReference>
<keyword evidence="3 6" id="KW-1133">Transmembrane helix</keyword>
<dbReference type="OMA" id="QLWVIAK"/>
<keyword evidence="2 6" id="KW-0812">Transmembrane</keyword>
<feature type="transmembrane region" description="Helical" evidence="6">
    <location>
        <begin position="299"/>
        <end position="321"/>
    </location>
</feature>
<feature type="transmembrane region" description="Helical" evidence="6">
    <location>
        <begin position="254"/>
        <end position="274"/>
    </location>
</feature>
<protein>
    <submittedName>
        <fullName evidence="8">Transmembrane protein 181</fullName>
    </submittedName>
</protein>
<dbReference type="GO" id="GO:0015643">
    <property type="term" value="F:toxic substance binding"/>
    <property type="evidence" value="ECO:0007669"/>
    <property type="project" value="InterPro"/>
</dbReference>
<dbReference type="Pfam" id="PF06664">
    <property type="entry name" value="WLS-like_TM"/>
    <property type="match status" value="1"/>
</dbReference>
<feature type="transmembrane region" description="Helical" evidence="6">
    <location>
        <begin position="222"/>
        <end position="242"/>
    </location>
</feature>
<comment type="subcellular location">
    <subcellularLocation>
        <location evidence="1">Membrane</location>
        <topology evidence="1">Multi-pass membrane protein</topology>
    </subcellularLocation>
</comment>
<organism evidence="8 9">
    <name type="scientific">Eptatretus burgeri</name>
    <name type="common">Inshore hagfish</name>
    <dbReference type="NCBI Taxonomy" id="7764"/>
    <lineage>
        <taxon>Eukaryota</taxon>
        <taxon>Metazoa</taxon>
        <taxon>Chordata</taxon>
        <taxon>Craniata</taxon>
        <taxon>Vertebrata</taxon>
        <taxon>Cyclostomata</taxon>
        <taxon>Myxini</taxon>
        <taxon>Myxiniformes</taxon>
        <taxon>Myxinidae</taxon>
        <taxon>Eptatretinae</taxon>
        <taxon>Eptatretus</taxon>
    </lineage>
</organism>
<evidence type="ECO:0000313" key="8">
    <source>
        <dbReference type="Ensembl" id="ENSEBUP00000006515.1"/>
    </source>
</evidence>
<evidence type="ECO:0000256" key="2">
    <source>
        <dbReference type="ARBA" id="ARBA00022692"/>
    </source>
</evidence>
<evidence type="ECO:0000256" key="3">
    <source>
        <dbReference type="ARBA" id="ARBA00022989"/>
    </source>
</evidence>
<keyword evidence="9" id="KW-1185">Reference proteome</keyword>
<dbReference type="InterPro" id="IPR047843">
    <property type="entry name" value="WLS-like_TM"/>
</dbReference>
<feature type="domain" description="Wntless-like transmembrane" evidence="7">
    <location>
        <begin position="167"/>
        <end position="400"/>
    </location>
</feature>
<dbReference type="GeneTree" id="ENSGT00390000007183"/>
<evidence type="ECO:0000259" key="7">
    <source>
        <dbReference type="Pfam" id="PF06664"/>
    </source>
</evidence>
<evidence type="ECO:0000313" key="9">
    <source>
        <dbReference type="Proteomes" id="UP000694388"/>
    </source>
</evidence>